<comment type="similarity">
    <text evidence="3">Belongs to the kynurenine formamidase family.</text>
</comment>
<feature type="short sequence motif" description="HGGXW" evidence="3">
    <location>
        <begin position="218"/>
        <end position="222"/>
    </location>
</feature>
<comment type="domain">
    <text evidence="3">The main chain amide nitrogen atoms of the second glycine and its adjacent residue in the HGGXW motif define the oxyanion hole, and stabilize the oxyanion that forms during the nucleophilic attack by the catalytic serine during substrate cleavage.</text>
</comment>
<dbReference type="EnsemblMetazoa" id="ACOM032306-RA">
    <property type="protein sequence ID" value="ACOM032306-PA.1"/>
    <property type="gene ID" value="ACOM032306"/>
</dbReference>
<dbReference type="VEuPathDB" id="VectorBase:ACON2_041956"/>
<dbReference type="Pfam" id="PF07859">
    <property type="entry name" value="Abhydrolase_3"/>
    <property type="match status" value="1"/>
</dbReference>
<evidence type="ECO:0000256" key="3">
    <source>
        <dbReference type="HAMAP-Rule" id="MF_03014"/>
    </source>
</evidence>
<comment type="pathway">
    <text evidence="3">Amino-acid degradation; L-tryptophan degradation via kynurenine pathway; L-kynurenine from L-tryptophan: step 2/2.</text>
</comment>
<dbReference type="PANTHER" id="PTHR48081">
    <property type="entry name" value="AB HYDROLASE SUPERFAMILY PROTEIN C4A8.06C"/>
    <property type="match status" value="1"/>
</dbReference>
<accession>A0A8W7PJ06</accession>
<dbReference type="InterPro" id="IPR013094">
    <property type="entry name" value="AB_hydrolase_3"/>
</dbReference>
<comment type="function">
    <text evidence="3">Catalyzes the hydrolysis of N-formyl-L-kynurenine to L-kynurenine, the second step in the kynurenine pathway of tryptophan degradation. Required for elimination of toxic metabolites.</text>
</comment>
<dbReference type="AlphaFoldDB" id="A0A8W7PJ06"/>
<dbReference type="Gene3D" id="3.40.50.1820">
    <property type="entry name" value="alpha/beta hydrolase"/>
    <property type="match status" value="1"/>
</dbReference>
<dbReference type="InterPro" id="IPR029058">
    <property type="entry name" value="AB_hydrolase_fold"/>
</dbReference>
<name>A0A8W7PJ06_ANOCL</name>
<evidence type="ECO:0000256" key="4">
    <source>
        <dbReference type="SAM" id="MobiDB-lite"/>
    </source>
</evidence>
<dbReference type="SUPFAM" id="SSF53474">
    <property type="entry name" value="alpha/beta-Hydrolases"/>
    <property type="match status" value="1"/>
</dbReference>
<feature type="compositionally biased region" description="Basic residues" evidence="4">
    <location>
        <begin position="25"/>
        <end position="35"/>
    </location>
</feature>
<evidence type="ECO:0000259" key="5">
    <source>
        <dbReference type="Pfam" id="PF07859"/>
    </source>
</evidence>
<evidence type="ECO:0000313" key="6">
    <source>
        <dbReference type="EnsemblMetazoa" id="ACOM032306-PA.1"/>
    </source>
</evidence>
<dbReference type="Proteomes" id="UP000075882">
    <property type="component" value="Unassembled WGS sequence"/>
</dbReference>
<dbReference type="HAMAP" id="MF_03014">
    <property type="entry name" value="KFase"/>
    <property type="match status" value="1"/>
</dbReference>
<feature type="active site" evidence="3">
    <location>
        <position position="383"/>
    </location>
</feature>
<evidence type="ECO:0000256" key="2">
    <source>
        <dbReference type="ARBA" id="ARBA00023079"/>
    </source>
</evidence>
<sequence length="444" mass="49403">LLIIQSQWRKVKARKRKGSESKAESKHHRRARKNMAKQIGIERAGGEDRLITHYTHHHRRCRSLISRAVLVVLCFALAANQYQSGSGTVVVAAAAAASTTTPPVQVTRWLGKLSRYVQFRGGKTPLTCQGIMEQDGPPSESTLITWEKQYSPSAWSVRFPTPAEVIDYHVKFVKSESDKNREQLETLLDVPYGSGDRDKVDIYGENLPPDAPLFVYVHGGYWQMLEKETSAYPAKPLVDRGVRVMIVGYELCPEVTLEELVRQMKAAGEFVLNYATENGVRHISIAGHSAGAHLIASMLDRPFMDAVGEELALLKDVYLISGVYNVQELRYTKSVNKDNLLGINDANAKSLSPLYASYEHLRPIVEQQQGGALRFHVYVAEHDSDVFREMAVKMSELLRSYGMRCDLSVLPGLDHFDIVEKLASADYTITAAILAGVAATGEKS</sequence>
<dbReference type="InterPro" id="IPR050300">
    <property type="entry name" value="GDXG_lipolytic_enzyme"/>
</dbReference>
<feature type="domain" description="Alpha/beta hydrolase fold-3" evidence="5">
    <location>
        <begin position="214"/>
        <end position="415"/>
    </location>
</feature>
<dbReference type="InterPro" id="IPR027519">
    <property type="entry name" value="KFase_ver/fungi-typ"/>
</dbReference>
<comment type="subunit">
    <text evidence="3">Homodimer.</text>
</comment>
<feature type="region of interest" description="Disordered" evidence="4">
    <location>
        <begin position="13"/>
        <end position="39"/>
    </location>
</feature>
<feature type="active site" evidence="3">
    <location>
        <position position="415"/>
    </location>
</feature>
<reference evidence="6" key="1">
    <citation type="submission" date="2022-08" db="UniProtKB">
        <authorList>
            <consortium name="EnsemblMetazoa"/>
        </authorList>
    </citation>
    <scope>IDENTIFICATION</scope>
</reference>
<evidence type="ECO:0000256" key="1">
    <source>
        <dbReference type="ARBA" id="ARBA00022801"/>
    </source>
</evidence>
<dbReference type="PANTHER" id="PTHR48081:SF33">
    <property type="entry name" value="KYNURENINE FORMAMIDASE"/>
    <property type="match status" value="1"/>
</dbReference>
<comment type="catalytic activity">
    <reaction evidence="3">
        <text>N-formyl-L-kynurenine + H2O = L-kynurenine + formate + H(+)</text>
        <dbReference type="Rhea" id="RHEA:13009"/>
        <dbReference type="ChEBI" id="CHEBI:15377"/>
        <dbReference type="ChEBI" id="CHEBI:15378"/>
        <dbReference type="ChEBI" id="CHEBI:15740"/>
        <dbReference type="ChEBI" id="CHEBI:57959"/>
        <dbReference type="ChEBI" id="CHEBI:58629"/>
        <dbReference type="EC" id="3.5.1.9"/>
    </reaction>
</comment>
<dbReference type="GO" id="GO:0019441">
    <property type="term" value="P:L-tryptophan catabolic process to kynurenine"/>
    <property type="evidence" value="ECO:0007669"/>
    <property type="project" value="UniProtKB-UniRule"/>
</dbReference>
<dbReference type="GO" id="GO:0004061">
    <property type="term" value="F:arylformamidase activity"/>
    <property type="evidence" value="ECO:0007669"/>
    <property type="project" value="UniProtKB-UniRule"/>
</dbReference>
<feature type="active site" description="Nucleophile" evidence="3">
    <location>
        <position position="289"/>
    </location>
</feature>
<keyword evidence="1 3" id="KW-0378">Hydrolase</keyword>
<keyword evidence="2 3" id="KW-0823">Tryptophan catabolism</keyword>
<proteinExistence type="inferred from homology"/>
<organism evidence="6">
    <name type="scientific">Anopheles coluzzii</name>
    <name type="common">African malaria mosquito</name>
    <dbReference type="NCBI Taxonomy" id="1518534"/>
    <lineage>
        <taxon>Eukaryota</taxon>
        <taxon>Metazoa</taxon>
        <taxon>Ecdysozoa</taxon>
        <taxon>Arthropoda</taxon>
        <taxon>Hexapoda</taxon>
        <taxon>Insecta</taxon>
        <taxon>Pterygota</taxon>
        <taxon>Neoptera</taxon>
        <taxon>Endopterygota</taxon>
        <taxon>Diptera</taxon>
        <taxon>Nematocera</taxon>
        <taxon>Culicoidea</taxon>
        <taxon>Culicidae</taxon>
        <taxon>Anophelinae</taxon>
        <taxon>Anopheles</taxon>
    </lineage>
</organism>
<dbReference type="EC" id="3.5.1.9" evidence="3"/>
<protein>
    <recommendedName>
        <fullName evidence="3">Kynurenine formamidase</fullName>
        <shortName evidence="3">KFA</shortName>
        <shortName evidence="3">KFase</shortName>
        <ecNumber evidence="3">3.5.1.9</ecNumber>
    </recommendedName>
    <alternativeName>
        <fullName evidence="3">Arylformamidase</fullName>
    </alternativeName>
    <alternativeName>
        <fullName evidence="3">N-formylkynurenine formamidase</fullName>
        <shortName evidence="3">FKF</shortName>
    </alternativeName>
</protein>